<dbReference type="InterPro" id="IPR045216">
    <property type="entry name" value="CK2_alpha"/>
</dbReference>
<dbReference type="PROSITE" id="PS00108">
    <property type="entry name" value="PROTEIN_KINASE_ST"/>
    <property type="match status" value="1"/>
</dbReference>
<dbReference type="Pfam" id="PF01027">
    <property type="entry name" value="Bax1-I"/>
    <property type="match status" value="1"/>
</dbReference>
<comment type="catalytic activity">
    <reaction evidence="12">
        <text>L-seryl-[protein] + ATP = O-phospho-L-seryl-[protein] + ADP + H(+)</text>
        <dbReference type="Rhea" id="RHEA:17989"/>
        <dbReference type="Rhea" id="RHEA-COMP:9863"/>
        <dbReference type="Rhea" id="RHEA-COMP:11604"/>
        <dbReference type="ChEBI" id="CHEBI:15378"/>
        <dbReference type="ChEBI" id="CHEBI:29999"/>
        <dbReference type="ChEBI" id="CHEBI:30616"/>
        <dbReference type="ChEBI" id="CHEBI:83421"/>
        <dbReference type="ChEBI" id="CHEBI:456216"/>
        <dbReference type="EC" id="2.7.11.1"/>
    </reaction>
</comment>
<feature type="transmembrane region" description="Helical" evidence="14">
    <location>
        <begin position="616"/>
        <end position="637"/>
    </location>
</feature>
<dbReference type="PANTHER" id="PTHR24054:SF0">
    <property type="entry name" value="CASEIN KINASE II SUBUNIT ALPHA"/>
    <property type="match status" value="1"/>
</dbReference>
<evidence type="ECO:0000256" key="1">
    <source>
        <dbReference type="ARBA" id="ARBA00004141"/>
    </source>
</evidence>
<feature type="transmembrane region" description="Helical" evidence="14">
    <location>
        <begin position="681"/>
        <end position="703"/>
    </location>
</feature>
<keyword evidence="7" id="KW-0418">Kinase</keyword>
<evidence type="ECO:0000259" key="15">
    <source>
        <dbReference type="PROSITE" id="PS50011"/>
    </source>
</evidence>
<protein>
    <recommendedName>
        <fullName evidence="2">non-specific serine/threonine protein kinase</fullName>
        <ecNumber evidence="2">2.7.11.1</ecNumber>
    </recommendedName>
</protein>
<dbReference type="OrthoDB" id="10254671at2759"/>
<dbReference type="InterPro" id="IPR011009">
    <property type="entry name" value="Kinase-like_dom_sf"/>
</dbReference>
<keyword evidence="3" id="KW-0723">Serine/threonine-protein kinase</keyword>
<dbReference type="AlphaFoldDB" id="A0A812BSV9"/>
<evidence type="ECO:0000256" key="2">
    <source>
        <dbReference type="ARBA" id="ARBA00012513"/>
    </source>
</evidence>
<evidence type="ECO:0000256" key="4">
    <source>
        <dbReference type="ARBA" id="ARBA00022679"/>
    </source>
</evidence>
<evidence type="ECO:0000256" key="9">
    <source>
        <dbReference type="ARBA" id="ARBA00022989"/>
    </source>
</evidence>
<keyword evidence="4 16" id="KW-0808">Transferase</keyword>
<dbReference type="SUPFAM" id="SSF56112">
    <property type="entry name" value="Protein kinase-like (PK-like)"/>
    <property type="match status" value="1"/>
</dbReference>
<accession>A0A812BSV9</accession>
<dbReference type="GO" id="GO:0016020">
    <property type="term" value="C:membrane"/>
    <property type="evidence" value="ECO:0007669"/>
    <property type="project" value="UniProtKB-SubCell"/>
</dbReference>
<dbReference type="PROSITE" id="PS50011">
    <property type="entry name" value="PROTEIN_KINASE_DOM"/>
    <property type="match status" value="1"/>
</dbReference>
<dbReference type="InterPro" id="IPR000719">
    <property type="entry name" value="Prot_kinase_dom"/>
</dbReference>
<keyword evidence="6 13" id="KW-0547">Nucleotide-binding</keyword>
<dbReference type="FunFam" id="3.30.200.20:FF:000088">
    <property type="entry name" value="Casein kinase II subunit alpha"/>
    <property type="match status" value="1"/>
</dbReference>
<dbReference type="GO" id="GO:0005956">
    <property type="term" value="C:protein kinase CK2 complex"/>
    <property type="evidence" value="ECO:0007669"/>
    <property type="project" value="TreeGrafter"/>
</dbReference>
<evidence type="ECO:0000256" key="11">
    <source>
        <dbReference type="ARBA" id="ARBA00047899"/>
    </source>
</evidence>
<keyword evidence="8 13" id="KW-0067">ATP-binding</keyword>
<evidence type="ECO:0000256" key="6">
    <source>
        <dbReference type="ARBA" id="ARBA00022741"/>
    </source>
</evidence>
<dbReference type="GO" id="GO:0004674">
    <property type="term" value="F:protein serine/threonine kinase activity"/>
    <property type="evidence" value="ECO:0007669"/>
    <property type="project" value="UniProtKB-KW"/>
</dbReference>
<dbReference type="Gene3D" id="1.10.510.10">
    <property type="entry name" value="Transferase(Phosphotransferase) domain 1"/>
    <property type="match status" value="1"/>
</dbReference>
<feature type="domain" description="Protein kinase" evidence="15">
    <location>
        <begin position="37"/>
        <end position="322"/>
    </location>
</feature>
<evidence type="ECO:0000256" key="8">
    <source>
        <dbReference type="ARBA" id="ARBA00022840"/>
    </source>
</evidence>
<dbReference type="EMBL" id="CAHIKZ030000924">
    <property type="protein sequence ID" value="CAE1245294.1"/>
    <property type="molecule type" value="Genomic_DNA"/>
</dbReference>
<comment type="subcellular location">
    <subcellularLocation>
        <location evidence="1">Membrane</location>
        <topology evidence="1">Multi-pass membrane protein</topology>
    </subcellularLocation>
</comment>
<name>A0A812BSV9_ACAPH</name>
<gene>
    <name evidence="16" type="ORF">SPHA_24663</name>
</gene>
<feature type="binding site" evidence="13">
    <location>
        <position position="66"/>
    </location>
    <ligand>
        <name>ATP</name>
        <dbReference type="ChEBI" id="CHEBI:30616"/>
    </ligand>
</feature>
<feature type="transmembrane region" description="Helical" evidence="14">
    <location>
        <begin position="649"/>
        <end position="669"/>
    </location>
</feature>
<feature type="transmembrane region" description="Helical" evidence="14">
    <location>
        <begin position="584"/>
        <end position="604"/>
    </location>
</feature>
<dbReference type="PANTHER" id="PTHR24054">
    <property type="entry name" value="CASEIN KINASE II SUBUNIT ALPHA"/>
    <property type="match status" value="1"/>
</dbReference>
<feature type="transmembrane region" description="Helical" evidence="14">
    <location>
        <begin position="559"/>
        <end position="578"/>
    </location>
</feature>
<comment type="catalytic activity">
    <reaction evidence="11">
        <text>L-threonyl-[protein] + ATP = O-phospho-L-threonyl-[protein] + ADP + H(+)</text>
        <dbReference type="Rhea" id="RHEA:46608"/>
        <dbReference type="Rhea" id="RHEA-COMP:11060"/>
        <dbReference type="Rhea" id="RHEA-COMP:11605"/>
        <dbReference type="ChEBI" id="CHEBI:15378"/>
        <dbReference type="ChEBI" id="CHEBI:30013"/>
        <dbReference type="ChEBI" id="CHEBI:30616"/>
        <dbReference type="ChEBI" id="CHEBI:61977"/>
        <dbReference type="ChEBI" id="CHEBI:456216"/>
        <dbReference type="EC" id="2.7.11.1"/>
    </reaction>
</comment>
<evidence type="ECO:0000313" key="17">
    <source>
        <dbReference type="Proteomes" id="UP000597762"/>
    </source>
</evidence>
<dbReference type="GO" id="GO:0051726">
    <property type="term" value="P:regulation of cell cycle"/>
    <property type="evidence" value="ECO:0007669"/>
    <property type="project" value="TreeGrafter"/>
</dbReference>
<dbReference type="InterPro" id="IPR008271">
    <property type="entry name" value="Ser/Thr_kinase_AS"/>
</dbReference>
<evidence type="ECO:0000256" key="14">
    <source>
        <dbReference type="SAM" id="Phobius"/>
    </source>
</evidence>
<dbReference type="FunFam" id="1.10.510.10:FF:000059">
    <property type="entry name" value="Casein kinase II subunit alpha"/>
    <property type="match status" value="1"/>
</dbReference>
<dbReference type="CDD" id="cd14132">
    <property type="entry name" value="STKc_CK2_alpha"/>
    <property type="match status" value="1"/>
</dbReference>
<keyword evidence="5 14" id="KW-0812">Transmembrane</keyword>
<feature type="transmembrane region" description="Helical" evidence="14">
    <location>
        <begin position="528"/>
        <end position="547"/>
    </location>
</feature>
<dbReference type="GO" id="GO:0005829">
    <property type="term" value="C:cytosol"/>
    <property type="evidence" value="ECO:0007669"/>
    <property type="project" value="TreeGrafter"/>
</dbReference>
<keyword evidence="10 14" id="KW-0472">Membrane</keyword>
<dbReference type="Proteomes" id="UP000597762">
    <property type="component" value="Unassembled WGS sequence"/>
</dbReference>
<sequence>MPAPSRARVYADVNTHRPREYWDYESHVVEWGLQDDYQIVRKLGRGKYSEVFEAINITNNEKCVIKVLKPVKKKKIKREIKILENLRGGTNIITLLSIVKDPVSRIPALVFEHVNNTDFKQLYQTFTDYDIRFYMFELLKALDYCHSMGIMHRDVKPHNVMIDHENRKLRLIDWGLAEFYHPGMEYNVRVASRYFKGPELLLDYQMYDYSLDMWSLGCMFASMIFRKEPFFHGHDNYDQLVRIAKVLGTDDLYGYIEKYQIDLDPRFNDILGRHSKKRWERFVHSENQHLVSPEALDFLDKLLRYDHQERLTAREAMEHPYFYPIVKEQGRMSSMSGHTSPTPISSSSQIGGSGVNNNVAHLGVWSQPDVCGIELYTRKSAFRTSQAAIEFFFFFYLHNIDRGSRFHVHSYLKQVTKCQLPTHLHLHTVKQFIHSPTTMVAAIGRPSAAMSGNVYNESTAYTDFAESDHNTTEAGESSFGNSFLDKAIRRAFIRKVYMILLAQMSVTVAVIAIFIFVPAIGDWIIENIWFYGLSYAVFIVTYLVLVCVPSVRRKHPGNLVCLSVFTIATAFMLATISSFHSTTIVLIAIGVTAVVCLSISLFAMQTKIDFTLTAGLLFTFVLIVMLFGLCTVITQFALQHPMPIMNNVYGALLALLFAWFLVFDTQTIIGGKKIELSPEEYIFGALQLYMDIINLFLIILSFLGRSK</sequence>
<evidence type="ECO:0000256" key="13">
    <source>
        <dbReference type="PROSITE-ProRule" id="PRU10141"/>
    </source>
</evidence>
<evidence type="ECO:0000256" key="5">
    <source>
        <dbReference type="ARBA" id="ARBA00022692"/>
    </source>
</evidence>
<organism evidence="16 17">
    <name type="scientific">Acanthosepion pharaonis</name>
    <name type="common">Pharaoh cuttlefish</name>
    <name type="synonym">Sepia pharaonis</name>
    <dbReference type="NCBI Taxonomy" id="158019"/>
    <lineage>
        <taxon>Eukaryota</taxon>
        <taxon>Metazoa</taxon>
        <taxon>Spiralia</taxon>
        <taxon>Lophotrochozoa</taxon>
        <taxon>Mollusca</taxon>
        <taxon>Cephalopoda</taxon>
        <taxon>Coleoidea</taxon>
        <taxon>Decapodiformes</taxon>
        <taxon>Sepiida</taxon>
        <taxon>Sepiina</taxon>
        <taxon>Sepiidae</taxon>
        <taxon>Acanthosepion</taxon>
    </lineage>
</organism>
<dbReference type="Pfam" id="PF00069">
    <property type="entry name" value="Pkinase"/>
    <property type="match status" value="1"/>
</dbReference>
<reference evidence="16" key="1">
    <citation type="submission" date="2021-01" db="EMBL/GenBank/DDBJ databases">
        <authorList>
            <person name="Li R."/>
            <person name="Bekaert M."/>
        </authorList>
    </citation>
    <scope>NUCLEOTIDE SEQUENCE</scope>
    <source>
        <strain evidence="16">Farmed</strain>
    </source>
</reference>
<keyword evidence="17" id="KW-1185">Reference proteome</keyword>
<dbReference type="GO" id="GO:0005634">
    <property type="term" value="C:nucleus"/>
    <property type="evidence" value="ECO:0007669"/>
    <property type="project" value="TreeGrafter"/>
</dbReference>
<dbReference type="SMART" id="SM00220">
    <property type="entry name" value="S_TKc"/>
    <property type="match status" value="1"/>
</dbReference>
<dbReference type="EC" id="2.7.11.1" evidence="2"/>
<feature type="transmembrane region" description="Helical" evidence="14">
    <location>
        <begin position="496"/>
        <end position="516"/>
    </location>
</feature>
<evidence type="ECO:0000256" key="3">
    <source>
        <dbReference type="ARBA" id="ARBA00022527"/>
    </source>
</evidence>
<dbReference type="CDD" id="cd10428">
    <property type="entry name" value="LFG_like"/>
    <property type="match status" value="1"/>
</dbReference>
<comment type="caution">
    <text evidence="16">The sequence shown here is derived from an EMBL/GenBank/DDBJ whole genome shotgun (WGS) entry which is preliminary data.</text>
</comment>
<proteinExistence type="predicted"/>
<dbReference type="PROSITE" id="PS00107">
    <property type="entry name" value="PROTEIN_KINASE_ATP"/>
    <property type="match status" value="1"/>
</dbReference>
<dbReference type="Gene3D" id="3.30.200.20">
    <property type="entry name" value="Phosphorylase Kinase, domain 1"/>
    <property type="match status" value="1"/>
</dbReference>
<dbReference type="GO" id="GO:0005524">
    <property type="term" value="F:ATP binding"/>
    <property type="evidence" value="ECO:0007669"/>
    <property type="project" value="UniProtKB-UniRule"/>
</dbReference>
<dbReference type="InterPro" id="IPR017441">
    <property type="entry name" value="Protein_kinase_ATP_BS"/>
</dbReference>
<keyword evidence="9 14" id="KW-1133">Transmembrane helix</keyword>
<evidence type="ECO:0000256" key="10">
    <source>
        <dbReference type="ARBA" id="ARBA00023136"/>
    </source>
</evidence>
<evidence type="ECO:0000313" key="16">
    <source>
        <dbReference type="EMBL" id="CAE1245294.1"/>
    </source>
</evidence>
<evidence type="ECO:0000256" key="12">
    <source>
        <dbReference type="ARBA" id="ARBA00048679"/>
    </source>
</evidence>
<dbReference type="InterPro" id="IPR006214">
    <property type="entry name" value="Bax_inhibitor_1-related"/>
</dbReference>
<evidence type="ECO:0000256" key="7">
    <source>
        <dbReference type="ARBA" id="ARBA00022777"/>
    </source>
</evidence>